<evidence type="ECO:0000256" key="12">
    <source>
        <dbReference type="SAM" id="MobiDB-lite"/>
    </source>
</evidence>
<dbReference type="PROSITE" id="PS50294">
    <property type="entry name" value="WD_REPEATS_REGION"/>
    <property type="match status" value="1"/>
</dbReference>
<evidence type="ECO:0000256" key="9">
    <source>
        <dbReference type="ARBA" id="ARBA00022989"/>
    </source>
</evidence>
<evidence type="ECO:0000313" key="15">
    <source>
        <dbReference type="Proteomes" id="UP001374579"/>
    </source>
</evidence>
<dbReference type="Pfam" id="PF00400">
    <property type="entry name" value="WD40"/>
    <property type="match status" value="1"/>
</dbReference>
<evidence type="ECO:0008006" key="16">
    <source>
        <dbReference type="Google" id="ProtNLM"/>
    </source>
</evidence>
<evidence type="ECO:0000256" key="4">
    <source>
        <dbReference type="ARBA" id="ARBA00022692"/>
    </source>
</evidence>
<feature type="compositionally biased region" description="Basic and acidic residues" evidence="12">
    <location>
        <begin position="123"/>
        <end position="137"/>
    </location>
</feature>
<organism evidence="14 15">
    <name type="scientific">Littorina saxatilis</name>
    <dbReference type="NCBI Taxonomy" id="31220"/>
    <lineage>
        <taxon>Eukaryota</taxon>
        <taxon>Metazoa</taxon>
        <taxon>Spiralia</taxon>
        <taxon>Lophotrochozoa</taxon>
        <taxon>Mollusca</taxon>
        <taxon>Gastropoda</taxon>
        <taxon>Caenogastropoda</taxon>
        <taxon>Littorinimorpha</taxon>
        <taxon>Littorinoidea</taxon>
        <taxon>Littorinidae</taxon>
        <taxon>Littorina</taxon>
    </lineage>
</organism>
<dbReference type="InterPro" id="IPR015943">
    <property type="entry name" value="WD40/YVTN_repeat-like_dom_sf"/>
</dbReference>
<keyword evidence="7" id="KW-0931">ER-Golgi transport</keyword>
<dbReference type="Gene3D" id="2.130.10.10">
    <property type="entry name" value="YVTN repeat-like/Quinoprotein amine dehydrogenase"/>
    <property type="match status" value="1"/>
</dbReference>
<dbReference type="PANTHER" id="PTHR23284:SF0">
    <property type="entry name" value="PROLACTIN REGULATORY ELEMENT-BINDING PROTEIN"/>
    <property type="match status" value="1"/>
</dbReference>
<sequence>MAPARDVLAQSDFPLYAVQALGSTHFLVAGGGGQAKTGVPNVIEIFELKQREDKVLASSICRHDTGTDAVMNCASFYDGRNHFIACGQEEKCHLYSVKYKVITPKKESSETNTGDAKKRKGKADKDDKANSEKKADANSKTPNGTKQLTFELECLKSVQTDFEKDGGFQKVVRFSLDRTLVITGGAEGFLRLWKYPEMKMAYETKAHKSDIDDLDISPSGDKIVTVSRDNTGCVWNTKNGTKHSDLVWDYSEAAQYRYRCCRYGSIENKKDKFNLYTVSIPIKRSSSNPQPCFILMWDKDTFKVKRGTNAGTEVLSALAVSDDGVYLGVGSISGSVSVYISFSLKKLYHVKEAHSIFVTGLEFLPASEATQAIVGQQDFSLLSVSADNTVRLHQAPERGFISIVWILAVVILLIFILFWMMAEMGV</sequence>
<dbReference type="PROSITE" id="PS50082">
    <property type="entry name" value="WD_REPEATS_2"/>
    <property type="match status" value="1"/>
</dbReference>
<keyword evidence="15" id="KW-1185">Reference proteome</keyword>
<evidence type="ECO:0000256" key="7">
    <source>
        <dbReference type="ARBA" id="ARBA00022892"/>
    </source>
</evidence>
<evidence type="ECO:0000256" key="13">
    <source>
        <dbReference type="SAM" id="Phobius"/>
    </source>
</evidence>
<evidence type="ECO:0000256" key="1">
    <source>
        <dbReference type="ARBA" id="ARBA00004389"/>
    </source>
</evidence>
<dbReference type="InterPro" id="IPR001680">
    <property type="entry name" value="WD40_rpt"/>
</dbReference>
<reference evidence="14 15" key="1">
    <citation type="submission" date="2024-02" db="EMBL/GenBank/DDBJ databases">
        <title>Chromosome-scale genome assembly of the rough periwinkle Littorina saxatilis.</title>
        <authorList>
            <person name="De Jode A."/>
            <person name="Faria R."/>
            <person name="Formenti G."/>
            <person name="Sims Y."/>
            <person name="Smith T.P."/>
            <person name="Tracey A."/>
            <person name="Wood J.M.D."/>
            <person name="Zagrodzka Z.B."/>
            <person name="Johannesson K."/>
            <person name="Butlin R.K."/>
            <person name="Leder E.H."/>
        </authorList>
    </citation>
    <scope>NUCLEOTIDE SEQUENCE [LARGE SCALE GENOMIC DNA]</scope>
    <source>
        <strain evidence="14">Snail1</strain>
        <tissue evidence="14">Muscle</tissue>
    </source>
</reference>
<evidence type="ECO:0000256" key="2">
    <source>
        <dbReference type="ARBA" id="ARBA00022448"/>
    </source>
</evidence>
<evidence type="ECO:0000256" key="3">
    <source>
        <dbReference type="ARBA" id="ARBA00022574"/>
    </source>
</evidence>
<evidence type="ECO:0000256" key="11">
    <source>
        <dbReference type="PROSITE-ProRule" id="PRU00221"/>
    </source>
</evidence>
<feature type="repeat" description="WD" evidence="11">
    <location>
        <begin position="204"/>
        <end position="245"/>
    </location>
</feature>
<evidence type="ECO:0000313" key="14">
    <source>
        <dbReference type="EMBL" id="KAK7099887.1"/>
    </source>
</evidence>
<proteinExistence type="predicted"/>
<keyword evidence="3 11" id="KW-0853">WD repeat</keyword>
<keyword evidence="6" id="KW-0256">Endoplasmic reticulum</keyword>
<keyword evidence="2" id="KW-0813">Transport</keyword>
<feature type="region of interest" description="Disordered" evidence="12">
    <location>
        <begin position="106"/>
        <end position="144"/>
    </location>
</feature>
<name>A0AAN9G9I9_9CAEN</name>
<comment type="subcellular location">
    <subcellularLocation>
        <location evidence="1">Endoplasmic reticulum membrane</location>
        <topology evidence="1">Single-pass membrane protein</topology>
    </subcellularLocation>
</comment>
<keyword evidence="5" id="KW-0677">Repeat</keyword>
<keyword evidence="8" id="KW-0653">Protein transport</keyword>
<accession>A0AAN9G9I9</accession>
<keyword evidence="9 13" id="KW-1133">Transmembrane helix</keyword>
<dbReference type="SUPFAM" id="SSF50978">
    <property type="entry name" value="WD40 repeat-like"/>
    <property type="match status" value="1"/>
</dbReference>
<dbReference type="Proteomes" id="UP001374579">
    <property type="component" value="Unassembled WGS sequence"/>
</dbReference>
<dbReference type="InterPro" id="IPR045260">
    <property type="entry name" value="Sec12-like"/>
</dbReference>
<protein>
    <recommendedName>
        <fullName evidence="16">Prolactin regulatory element-binding protein</fullName>
    </recommendedName>
</protein>
<dbReference type="InterPro" id="IPR036322">
    <property type="entry name" value="WD40_repeat_dom_sf"/>
</dbReference>
<keyword evidence="10 13" id="KW-0472">Membrane</keyword>
<dbReference type="GO" id="GO:0005085">
    <property type="term" value="F:guanyl-nucleotide exchange factor activity"/>
    <property type="evidence" value="ECO:0007669"/>
    <property type="project" value="InterPro"/>
</dbReference>
<evidence type="ECO:0000256" key="6">
    <source>
        <dbReference type="ARBA" id="ARBA00022824"/>
    </source>
</evidence>
<dbReference type="SMART" id="SM00320">
    <property type="entry name" value="WD40"/>
    <property type="match status" value="5"/>
</dbReference>
<dbReference type="EMBL" id="JBAMIC010000011">
    <property type="protein sequence ID" value="KAK7099887.1"/>
    <property type="molecule type" value="Genomic_DNA"/>
</dbReference>
<dbReference type="AlphaFoldDB" id="A0AAN9G9I9"/>
<comment type="caution">
    <text evidence="14">The sequence shown here is derived from an EMBL/GenBank/DDBJ whole genome shotgun (WGS) entry which is preliminary data.</text>
</comment>
<evidence type="ECO:0000256" key="8">
    <source>
        <dbReference type="ARBA" id="ARBA00022927"/>
    </source>
</evidence>
<dbReference type="PANTHER" id="PTHR23284">
    <property type="entry name" value="PROLACTIN REGULATORY ELEMENT BINDING PROTEIN"/>
    <property type="match status" value="1"/>
</dbReference>
<gene>
    <name evidence="14" type="ORF">V1264_022930</name>
</gene>
<evidence type="ECO:0000256" key="10">
    <source>
        <dbReference type="ARBA" id="ARBA00023136"/>
    </source>
</evidence>
<dbReference type="GO" id="GO:0005789">
    <property type="term" value="C:endoplasmic reticulum membrane"/>
    <property type="evidence" value="ECO:0007669"/>
    <property type="project" value="UniProtKB-SubCell"/>
</dbReference>
<feature type="transmembrane region" description="Helical" evidence="13">
    <location>
        <begin position="400"/>
        <end position="422"/>
    </location>
</feature>
<evidence type="ECO:0000256" key="5">
    <source>
        <dbReference type="ARBA" id="ARBA00022737"/>
    </source>
</evidence>
<dbReference type="GO" id="GO:0006888">
    <property type="term" value="P:endoplasmic reticulum to Golgi vesicle-mediated transport"/>
    <property type="evidence" value="ECO:0007669"/>
    <property type="project" value="TreeGrafter"/>
</dbReference>
<dbReference type="GO" id="GO:0003400">
    <property type="term" value="P:regulation of COPII vesicle coating"/>
    <property type="evidence" value="ECO:0007669"/>
    <property type="project" value="TreeGrafter"/>
</dbReference>
<keyword evidence="4 13" id="KW-0812">Transmembrane</keyword>
<dbReference type="GO" id="GO:0015031">
    <property type="term" value="P:protein transport"/>
    <property type="evidence" value="ECO:0007669"/>
    <property type="project" value="UniProtKB-KW"/>
</dbReference>
<feature type="transmembrane region" description="Helical" evidence="13">
    <location>
        <begin position="324"/>
        <end position="342"/>
    </location>
</feature>